<dbReference type="EMBL" id="VLLA01000032">
    <property type="protein sequence ID" value="TWI60432.1"/>
    <property type="molecule type" value="Genomic_DNA"/>
</dbReference>
<gene>
    <name evidence="1" type="ORF">IQ16_07550</name>
</gene>
<sequence length="190" mass="20265">DGLSLVAETQRRPPEVRPTAFTARPPNLPPRPLMTLDFAINCSLVRPGRPRYPVFVHRAAALLHAFFRPHLTMTPLRFANPSPPSGWIEDFHLQAVAHTRHTTKTAGLGPPFSSGWMPASSPGTTIRISCRGTTAASGSATDASAYAAPWLRSGGCARASPRTAGRLLPACGRCSCRCRSACAGRVLRAG</sequence>
<dbReference type="Proteomes" id="UP000316291">
    <property type="component" value="Unassembled WGS sequence"/>
</dbReference>
<proteinExistence type="predicted"/>
<comment type="caution">
    <text evidence="1">The sequence shown here is derived from an EMBL/GenBank/DDBJ whole genome shotgun (WGS) entry which is preliminary data.</text>
</comment>
<organism evidence="1 2">
    <name type="scientific">Bradyrhizobium huanghuaihaiense</name>
    <dbReference type="NCBI Taxonomy" id="990078"/>
    <lineage>
        <taxon>Bacteria</taxon>
        <taxon>Pseudomonadati</taxon>
        <taxon>Pseudomonadota</taxon>
        <taxon>Alphaproteobacteria</taxon>
        <taxon>Hyphomicrobiales</taxon>
        <taxon>Nitrobacteraceae</taxon>
        <taxon>Bradyrhizobium</taxon>
    </lineage>
</organism>
<reference evidence="1 2" key="1">
    <citation type="journal article" date="2015" name="Stand. Genomic Sci.">
        <title>Genomic Encyclopedia of Bacterial and Archaeal Type Strains, Phase III: the genomes of soil and plant-associated and newly described type strains.</title>
        <authorList>
            <person name="Whitman W.B."/>
            <person name="Woyke T."/>
            <person name="Klenk H.P."/>
            <person name="Zhou Y."/>
            <person name="Lilburn T.G."/>
            <person name="Beck B.J."/>
            <person name="De Vos P."/>
            <person name="Vandamme P."/>
            <person name="Eisen J.A."/>
            <person name="Garrity G."/>
            <person name="Hugenholtz P."/>
            <person name="Kyrpides N.C."/>
        </authorList>
    </citation>
    <scope>NUCLEOTIDE SEQUENCE [LARGE SCALE GENOMIC DNA]</scope>
    <source>
        <strain evidence="1 2">CGMCC 1.10948</strain>
    </source>
</reference>
<feature type="non-terminal residue" evidence="1">
    <location>
        <position position="1"/>
    </location>
</feature>
<evidence type="ECO:0000313" key="2">
    <source>
        <dbReference type="Proteomes" id="UP000316291"/>
    </source>
</evidence>
<protein>
    <submittedName>
        <fullName evidence="1">Uncharacterized protein</fullName>
    </submittedName>
</protein>
<accession>A0A562QUG4</accession>
<evidence type="ECO:0000313" key="1">
    <source>
        <dbReference type="EMBL" id="TWI60432.1"/>
    </source>
</evidence>
<keyword evidence="2" id="KW-1185">Reference proteome</keyword>
<dbReference type="AlphaFoldDB" id="A0A562QUG4"/>
<name>A0A562QUG4_9BRAD</name>